<dbReference type="Pfam" id="PF00867">
    <property type="entry name" value="XPG_I"/>
    <property type="match status" value="1"/>
</dbReference>
<evidence type="ECO:0000256" key="8">
    <source>
        <dbReference type="ARBA" id="ARBA00022995"/>
    </source>
</evidence>
<dbReference type="GO" id="GO:0039595">
    <property type="term" value="P:symbiont-mediated degradation of host mRNA"/>
    <property type="evidence" value="ECO:0007669"/>
    <property type="project" value="UniProtKB-KW"/>
</dbReference>
<proteinExistence type="inferred from homology"/>
<dbReference type="Proteomes" id="UP000180937">
    <property type="component" value="Segment"/>
</dbReference>
<comment type="similarity">
    <text evidence="2">Belongs to the herpesviridae VHS protein family.</text>
</comment>
<evidence type="ECO:0000256" key="3">
    <source>
        <dbReference type="ARBA" id="ARBA00018606"/>
    </source>
</evidence>
<keyword evidence="7" id="KW-0694">RNA-binding</keyword>
<evidence type="ECO:0000256" key="5">
    <source>
        <dbReference type="ARBA" id="ARBA00022581"/>
    </source>
</evidence>
<reference evidence="14" key="3">
    <citation type="submission" date="2014-03" db="EMBL/GenBank/DDBJ databases">
        <title>Protective efficacy and genomic characteristics of a duck enteritis virus attenuated by serial passage in chick embryo fibroblast.</title>
        <authorList>
            <person name="Yang C."/>
            <person name="Li Q."/>
            <person name="Li J."/>
            <person name="Liu D."/>
            <person name="Li L."/>
            <person name="Li H."/>
            <person name="Xia Y."/>
            <person name="Yang H."/>
            <person name="Yu K."/>
        </authorList>
    </citation>
    <scope>NUCLEOTIDE SEQUENCE [LARGE SCALE GENOMIC DNA]</scope>
</reference>
<dbReference type="EMBL" id="EU071040">
    <property type="protein sequence ID" value="ABW35293.1"/>
    <property type="molecule type" value="Genomic_DNA"/>
</dbReference>
<feature type="domain" description="XPG-I" evidence="10">
    <location>
        <begin position="220"/>
        <end position="289"/>
    </location>
</feature>
<dbReference type="Gene3D" id="3.40.50.1010">
    <property type="entry name" value="5'-nuclease"/>
    <property type="match status" value="1"/>
</dbReference>
<dbReference type="InterPro" id="IPR029060">
    <property type="entry name" value="PIN-like_dom_sf"/>
</dbReference>
<dbReference type="SUPFAM" id="SSF88723">
    <property type="entry name" value="PIN domain-like"/>
    <property type="match status" value="1"/>
</dbReference>
<reference evidence="12 15" key="2">
    <citation type="journal article" date="2014" name="Virus Genes">
        <title>Comparative genomic sequence analysis between a standard challenge strain and a vaccine strain of duck enteritis virus in China.</title>
        <authorList>
            <person name="Yang C."/>
            <person name="Li Q."/>
            <person name="Li J."/>
            <person name="Zhang G."/>
            <person name="Li H."/>
            <person name="Xia Y."/>
            <person name="Yang H."/>
            <person name="Yu K."/>
        </authorList>
    </citation>
    <scope>NUCLEOTIDE SEQUENCE [LARGE SCALE GENOMIC DNA]</scope>
    <source>
        <strain evidence="12">CV</strain>
    </source>
</reference>
<keyword evidence="9" id="KW-1262">Eukaryotic host gene expression shutoff by virus</keyword>
<keyword evidence="5" id="KW-0945">Host-virus interaction</keyword>
<keyword evidence="8" id="KW-1190">Host gene expression shutoff by virus</keyword>
<comment type="subcellular location">
    <subcellularLocation>
        <location evidence="1">Virion</location>
    </subcellularLocation>
</comment>
<evidence type="ECO:0000256" key="4">
    <source>
        <dbReference type="ARBA" id="ARBA00022557"/>
    </source>
</evidence>
<evidence type="ECO:0000313" key="12">
    <source>
        <dbReference type="EMBL" id="AGA17811.1"/>
    </source>
</evidence>
<dbReference type="Proteomes" id="UP000098628">
    <property type="component" value="Genome"/>
</dbReference>
<evidence type="ECO:0000256" key="1">
    <source>
        <dbReference type="ARBA" id="ARBA00004328"/>
    </source>
</evidence>
<keyword evidence="6" id="KW-1132">Decay of host mRNAs by virus</keyword>
<evidence type="ECO:0000313" key="14">
    <source>
        <dbReference type="Proteomes" id="UP000098628"/>
    </source>
</evidence>
<dbReference type="EMBL" id="KJ549663">
    <property type="protein sequence ID" value="AJG04888.1"/>
    <property type="molecule type" value="Genomic_DNA"/>
</dbReference>
<keyword evidence="4" id="KW-1192">Host mRNA suppression by virus</keyword>
<evidence type="ECO:0000313" key="11">
    <source>
        <dbReference type="EMBL" id="ABW35293.1"/>
    </source>
</evidence>
<protein>
    <recommendedName>
        <fullName evidence="3">Virion host shutoff protein</fullName>
    </recommendedName>
</protein>
<evidence type="ECO:0000256" key="6">
    <source>
        <dbReference type="ARBA" id="ARBA00022616"/>
    </source>
</evidence>
<evidence type="ECO:0000256" key="9">
    <source>
        <dbReference type="ARBA" id="ARBA00023247"/>
    </source>
</evidence>
<gene>
    <name evidence="11" type="primary">UL41</name>
    <name evidence="12" type="synonym">DEVCV21</name>
    <name evidence="13" type="synonym">ORF21</name>
</gene>
<evidence type="ECO:0000256" key="2">
    <source>
        <dbReference type="ARBA" id="ARBA00009669"/>
    </source>
</evidence>
<evidence type="ECO:0000313" key="15">
    <source>
        <dbReference type="Proteomes" id="UP000180937"/>
    </source>
</evidence>
<evidence type="ECO:0000256" key="7">
    <source>
        <dbReference type="ARBA" id="ARBA00022884"/>
    </source>
</evidence>
<dbReference type="GO" id="GO:0004518">
    <property type="term" value="F:nuclease activity"/>
    <property type="evidence" value="ECO:0007669"/>
    <property type="project" value="InterPro"/>
</dbReference>
<dbReference type="GO" id="GO:0039657">
    <property type="term" value="P:symbiont-mediated suppression of host gene expression"/>
    <property type="evidence" value="ECO:0007669"/>
    <property type="project" value="UniProtKB-KW"/>
</dbReference>
<dbReference type="GO" id="GO:0003723">
    <property type="term" value="F:RNA binding"/>
    <property type="evidence" value="ECO:0007669"/>
    <property type="project" value="UniProtKB-KW"/>
</dbReference>
<sequence>MGLYGCISFAYSHGLVKKQAFVMPPGVLTPVAVDIWNVMYTLMGKFYSRQVDCDDSALLNVKCLYMVLRLLHKRSCYPIFVSDRAYYFNKKGCKGAKAIFASTMAAEGGTGRLGRFEASLDVWLDDEDEALETACKDEGAIISNGELAPVGTDCQSDECVQEGDVCQEYEIMPSLVNDLNNDTSYKQGRIVTQKPKRYGTRPDMPKLNHGICMSIIKMLGFPYVDARSMEADDVCANLFHTKTVPYVYSNDGDLLLMGCDVILDMSQIFPPTLRCKDILNEMGIDYATFLAKFVRCHTDLHRYPILKSVHAVLHDINPTHCDGNIETMAERSETSAQKSSSDKAINCDRSVYIHSSSQKKLEKYESARSCSNWRKPVIINDPEFDDDQNMDENRRPIDIVAEVRAALDMMPVPRTRHEVLEVKFIRHVMSLVTPRQYGPHLKLLKRIQITQDERNDESLLDFLYSVLAQKDAEELSRLILNRIPPPQDYRTVLIKYWD</sequence>
<organism evidence="11">
    <name type="scientific">anatid alphaherpesvirus 1</name>
    <dbReference type="NCBI Taxonomy" id="104388"/>
    <lineage>
        <taxon>Viruses</taxon>
        <taxon>Duplodnaviria</taxon>
        <taxon>Heunggongvirae</taxon>
        <taxon>Peploviricota</taxon>
        <taxon>Herviviricetes</taxon>
        <taxon>Herpesvirales</taxon>
        <taxon>Orthoherpesviridae</taxon>
        <taxon>Alphaherpesvirinae</taxon>
        <taxon>Mardivirus</taxon>
        <taxon>Mardivirus anatidalpha1</taxon>
    </lineage>
</organism>
<reference evidence="11" key="1">
    <citation type="submission" date="2007-07" db="EMBL/GenBank/DDBJ databases">
        <title>Discovery and functional identification of novel Duck enteritis virus UL41 gene.</title>
        <authorList>
            <person name="Cheng A.C."/>
            <person name="Wang M.S."/>
            <person name="Zhu D.K."/>
            <person name="Guo Y.F."/>
            <person name="Jia R.Y."/>
            <person name="Luo Q.H."/>
        </authorList>
    </citation>
    <scope>NUCLEOTIDE SEQUENCE</scope>
    <source>
        <strain evidence="11">CHv</strain>
    </source>
</reference>
<dbReference type="EMBL" id="JQ673560">
    <property type="protein sequence ID" value="AGA17811.1"/>
    <property type="molecule type" value="Genomic_DNA"/>
</dbReference>
<accession>E1U2B6</accession>
<dbReference type="InterPro" id="IPR006086">
    <property type="entry name" value="XPG-I_dom"/>
</dbReference>
<reference evidence="13" key="4">
    <citation type="journal article" date="2015" name="Arch. Virol.">
        <title>Biological properties of a duck enteritis virus attenuated via serial passaging in chick embryo fibroblasts.</title>
        <authorList>
            <person name="Yang C."/>
            <person name="Li J."/>
            <person name="Li Q."/>
            <person name="Li L."/>
            <person name="Sun M."/>
            <person name="Li H."/>
            <person name="Xia Y."/>
            <person name="Yang H."/>
            <person name="Yu K."/>
        </authorList>
    </citation>
    <scope>NUCLEOTIDE SEQUENCE</scope>
    <source>
        <strain evidence="13">CV p80</strain>
    </source>
</reference>
<evidence type="ECO:0000259" key="10">
    <source>
        <dbReference type="Pfam" id="PF00867"/>
    </source>
</evidence>
<name>E1U2B6_9ALPH</name>
<evidence type="ECO:0000313" key="13">
    <source>
        <dbReference type="EMBL" id="AJG04888.1"/>
    </source>
</evidence>